<reference evidence="3 4" key="1">
    <citation type="submission" date="2018-04" db="EMBL/GenBank/DDBJ databases">
        <title>Pedobacter chongqingensis sp. nov., isolated from a rottenly hemp rope.</title>
        <authorList>
            <person name="Cai Y."/>
        </authorList>
    </citation>
    <scope>NUCLEOTIDE SEQUENCE [LARGE SCALE GENOMIC DNA]</scope>
    <source>
        <strain evidence="3 4">FJ4-8</strain>
    </source>
</reference>
<keyword evidence="1" id="KW-0732">Signal</keyword>
<dbReference type="Pfam" id="PF00578">
    <property type="entry name" value="AhpC-TSA"/>
    <property type="match status" value="1"/>
</dbReference>
<organism evidence="3 4">
    <name type="scientific">Pararcticibacter amylolyticus</name>
    <dbReference type="NCBI Taxonomy" id="2173175"/>
    <lineage>
        <taxon>Bacteria</taxon>
        <taxon>Pseudomonadati</taxon>
        <taxon>Bacteroidota</taxon>
        <taxon>Sphingobacteriia</taxon>
        <taxon>Sphingobacteriales</taxon>
        <taxon>Sphingobacteriaceae</taxon>
        <taxon>Pararcticibacter</taxon>
    </lineage>
</organism>
<dbReference type="OrthoDB" id="662072at2"/>
<comment type="caution">
    <text evidence="3">The sequence shown here is derived from an EMBL/GenBank/DDBJ whole genome shotgun (WGS) entry which is preliminary data.</text>
</comment>
<evidence type="ECO:0000259" key="2">
    <source>
        <dbReference type="PROSITE" id="PS51352"/>
    </source>
</evidence>
<dbReference type="InterPro" id="IPR000866">
    <property type="entry name" value="AhpC/TSA"/>
</dbReference>
<dbReference type="GO" id="GO:0016491">
    <property type="term" value="F:oxidoreductase activity"/>
    <property type="evidence" value="ECO:0007669"/>
    <property type="project" value="InterPro"/>
</dbReference>
<proteinExistence type="predicted"/>
<feature type="signal peptide" evidence="1">
    <location>
        <begin position="1"/>
        <end position="24"/>
    </location>
</feature>
<dbReference type="Gene3D" id="3.40.30.10">
    <property type="entry name" value="Glutaredoxin"/>
    <property type="match status" value="1"/>
</dbReference>
<evidence type="ECO:0000256" key="1">
    <source>
        <dbReference type="SAM" id="SignalP"/>
    </source>
</evidence>
<evidence type="ECO:0000313" key="3">
    <source>
        <dbReference type="EMBL" id="PWG80236.1"/>
    </source>
</evidence>
<feature type="chain" id="PRO_5015662542" description="Thioredoxin domain-containing protein" evidence="1">
    <location>
        <begin position="25"/>
        <end position="164"/>
    </location>
</feature>
<accession>A0A2U2PFR7</accession>
<dbReference type="Proteomes" id="UP000245647">
    <property type="component" value="Unassembled WGS sequence"/>
</dbReference>
<name>A0A2U2PFR7_9SPHI</name>
<sequence>MKLQLFSKISLLLAFVAILSGARAQTKPAPFIPEFTFQRLDNRDFSKKDLVKNRKVVFILFDVTCNHCQHEIEGIGKKYEEFKHVAIYLVSMDTKPAIMKFMSTYGKNLYGKPNVTVLHDYRPEFVQKFYPDKFPAMFIYSDKGALSKYMSGQKDIKEVIKAVK</sequence>
<dbReference type="InterPro" id="IPR013766">
    <property type="entry name" value="Thioredoxin_domain"/>
</dbReference>
<evidence type="ECO:0000313" key="4">
    <source>
        <dbReference type="Proteomes" id="UP000245647"/>
    </source>
</evidence>
<feature type="domain" description="Thioredoxin" evidence="2">
    <location>
        <begin position="26"/>
        <end position="164"/>
    </location>
</feature>
<gene>
    <name evidence="3" type="ORF">DDR33_13675</name>
</gene>
<dbReference type="EMBL" id="QEAS01000010">
    <property type="protein sequence ID" value="PWG80236.1"/>
    <property type="molecule type" value="Genomic_DNA"/>
</dbReference>
<dbReference type="AlphaFoldDB" id="A0A2U2PFR7"/>
<protein>
    <recommendedName>
        <fullName evidence="2">Thioredoxin domain-containing protein</fullName>
    </recommendedName>
</protein>
<dbReference type="InterPro" id="IPR036249">
    <property type="entry name" value="Thioredoxin-like_sf"/>
</dbReference>
<dbReference type="SUPFAM" id="SSF52833">
    <property type="entry name" value="Thioredoxin-like"/>
    <property type="match status" value="1"/>
</dbReference>
<dbReference type="PROSITE" id="PS51352">
    <property type="entry name" value="THIOREDOXIN_2"/>
    <property type="match status" value="1"/>
</dbReference>
<dbReference type="RefSeq" id="WP_109416353.1">
    <property type="nucleotide sequence ID" value="NZ_QEAS01000010.1"/>
</dbReference>
<keyword evidence="4" id="KW-1185">Reference proteome</keyword>
<dbReference type="GO" id="GO:0016209">
    <property type="term" value="F:antioxidant activity"/>
    <property type="evidence" value="ECO:0007669"/>
    <property type="project" value="InterPro"/>
</dbReference>